<organism evidence="3 4">
    <name type="scientific">Thalassotalea algicola</name>
    <dbReference type="NCBI Taxonomy" id="2716224"/>
    <lineage>
        <taxon>Bacteria</taxon>
        <taxon>Pseudomonadati</taxon>
        <taxon>Pseudomonadota</taxon>
        <taxon>Gammaproteobacteria</taxon>
        <taxon>Alteromonadales</taxon>
        <taxon>Colwelliaceae</taxon>
        <taxon>Thalassotalea</taxon>
    </lineage>
</organism>
<dbReference type="InterPro" id="IPR041698">
    <property type="entry name" value="Methyltransf_25"/>
</dbReference>
<dbReference type="SUPFAM" id="SSF46955">
    <property type="entry name" value="Putative DNA-binding domain"/>
    <property type="match status" value="1"/>
</dbReference>
<keyword evidence="4" id="KW-1185">Reference proteome</keyword>
<comment type="caution">
    <text evidence="3">The sequence shown here is derived from an EMBL/GenBank/DDBJ whole genome shotgun (WGS) entry which is preliminary data.</text>
</comment>
<dbReference type="Pfam" id="PF13411">
    <property type="entry name" value="MerR_1"/>
    <property type="match status" value="1"/>
</dbReference>
<dbReference type="SMART" id="SM00422">
    <property type="entry name" value="HTH_MERR"/>
    <property type="match status" value="1"/>
</dbReference>
<dbReference type="PANTHER" id="PTHR30204:SF97">
    <property type="entry name" value="MERR FAMILY REGULATORY PROTEIN"/>
    <property type="match status" value="1"/>
</dbReference>
<name>A0A7Y0LFU5_9GAMM</name>
<feature type="domain" description="HTH merR-type" evidence="2">
    <location>
        <begin position="2"/>
        <end position="70"/>
    </location>
</feature>
<dbReference type="AlphaFoldDB" id="A0A7Y0LFU5"/>
<keyword evidence="1" id="KW-0238">DNA-binding</keyword>
<evidence type="ECO:0000313" key="4">
    <source>
        <dbReference type="Proteomes" id="UP000568664"/>
    </source>
</evidence>
<dbReference type="SUPFAM" id="SSF53335">
    <property type="entry name" value="S-adenosyl-L-methionine-dependent methyltransferases"/>
    <property type="match status" value="1"/>
</dbReference>
<accession>A0A7Y0LFU5</accession>
<dbReference type="Gene3D" id="1.10.1660.10">
    <property type="match status" value="1"/>
</dbReference>
<dbReference type="PROSITE" id="PS50937">
    <property type="entry name" value="HTH_MERR_2"/>
    <property type="match status" value="1"/>
</dbReference>
<dbReference type="EMBL" id="JABBXH010000009">
    <property type="protein sequence ID" value="NMP33457.1"/>
    <property type="molecule type" value="Genomic_DNA"/>
</dbReference>
<evidence type="ECO:0000256" key="1">
    <source>
        <dbReference type="ARBA" id="ARBA00023125"/>
    </source>
</evidence>
<dbReference type="Pfam" id="PF13649">
    <property type="entry name" value="Methyltransf_25"/>
    <property type="match status" value="1"/>
</dbReference>
<evidence type="ECO:0000259" key="2">
    <source>
        <dbReference type="PROSITE" id="PS50937"/>
    </source>
</evidence>
<dbReference type="PANTHER" id="PTHR30204">
    <property type="entry name" value="REDOX-CYCLING DRUG-SENSING TRANSCRIPTIONAL ACTIVATOR SOXR"/>
    <property type="match status" value="1"/>
</dbReference>
<dbReference type="Proteomes" id="UP000568664">
    <property type="component" value="Unassembled WGS sequence"/>
</dbReference>
<dbReference type="InterPro" id="IPR029063">
    <property type="entry name" value="SAM-dependent_MTases_sf"/>
</dbReference>
<dbReference type="InterPro" id="IPR009061">
    <property type="entry name" value="DNA-bd_dom_put_sf"/>
</dbReference>
<dbReference type="InterPro" id="IPR000551">
    <property type="entry name" value="MerR-type_HTH_dom"/>
</dbReference>
<sequence length="392" mass="44464">MVYRISELASKVGLSRTALLYYEKLNLIQGQRLENGYRVYSDFDLQRIKLIQQLHQGGLTLKECQACLDDKLDGALIKSRLRQLDEEIKQKRQSRNLLAAIVGEGDETSWHQAAIKQAPDAHFDWLKTQGLDEKDALRLKWLSKNMTQHDQYMNDFMKVYEPLEYWGPGSEQDTLNALSMLPHSPTDVLEIGSGKGLATLVLAKSLAANITAIDNEQSALDSLSTLLANKGLASKVTTKCESMTALTCDKNAFDLIWSEGAAYIMGVESALTSWKNYLHDEGYLVFSDLVYTTTSPNKAAKAFWENEYPDMQTVETRRQQIVACGFDIVNDFALSRQAWNNYYLPLKARVEQLMPTMVGSKALQDIQKEIELCLNFHQEFGYQMFILKKKAK</sequence>
<gene>
    <name evidence="3" type="ORF">HII17_18070</name>
</gene>
<proteinExistence type="predicted"/>
<dbReference type="CDD" id="cd02440">
    <property type="entry name" value="AdoMet_MTases"/>
    <property type="match status" value="1"/>
</dbReference>
<evidence type="ECO:0000313" key="3">
    <source>
        <dbReference type="EMBL" id="NMP33457.1"/>
    </source>
</evidence>
<dbReference type="GO" id="GO:0003700">
    <property type="term" value="F:DNA-binding transcription factor activity"/>
    <property type="evidence" value="ECO:0007669"/>
    <property type="project" value="InterPro"/>
</dbReference>
<protein>
    <submittedName>
        <fullName evidence="3">MerR family transcriptional regulator</fullName>
    </submittedName>
</protein>
<dbReference type="InterPro" id="IPR047057">
    <property type="entry name" value="MerR_fam"/>
</dbReference>
<dbReference type="Gene3D" id="3.40.50.150">
    <property type="entry name" value="Vaccinia Virus protein VP39"/>
    <property type="match status" value="1"/>
</dbReference>
<dbReference type="GO" id="GO:0003677">
    <property type="term" value="F:DNA binding"/>
    <property type="evidence" value="ECO:0007669"/>
    <property type="project" value="UniProtKB-KW"/>
</dbReference>
<reference evidence="3 4" key="1">
    <citation type="submission" date="2020-04" db="EMBL/GenBank/DDBJ databases">
        <title>Thalassotalea sp. M1531, isolated from the surface of marine red alga.</title>
        <authorList>
            <person name="Pang L."/>
            <person name="Lu D.-C."/>
        </authorList>
    </citation>
    <scope>NUCLEOTIDE SEQUENCE [LARGE SCALE GENOMIC DNA]</scope>
    <source>
        <strain evidence="3 4">M1531</strain>
    </source>
</reference>